<keyword evidence="3" id="KW-1185">Reference proteome</keyword>
<reference evidence="2" key="1">
    <citation type="submission" date="2018-05" db="EMBL/GenBank/DDBJ databases">
        <title>Draft genome of Mucuna pruriens seed.</title>
        <authorList>
            <person name="Nnadi N.E."/>
            <person name="Vos R."/>
            <person name="Hasami M.H."/>
            <person name="Devisetty U.K."/>
            <person name="Aguiy J.C."/>
        </authorList>
    </citation>
    <scope>NUCLEOTIDE SEQUENCE [LARGE SCALE GENOMIC DNA]</scope>
    <source>
        <strain evidence="2">JCA_2017</strain>
    </source>
</reference>
<dbReference type="OrthoDB" id="1739044at2759"/>
<comment type="caution">
    <text evidence="2">The sequence shown here is derived from an EMBL/GenBank/DDBJ whole genome shotgun (WGS) entry which is preliminary data.</text>
</comment>
<evidence type="ECO:0000313" key="2">
    <source>
        <dbReference type="EMBL" id="RDX99894.1"/>
    </source>
</evidence>
<feature type="domain" description="DUF7745" evidence="1">
    <location>
        <begin position="35"/>
        <end position="77"/>
    </location>
</feature>
<feature type="non-terminal residue" evidence="2">
    <location>
        <position position="1"/>
    </location>
</feature>
<gene>
    <name evidence="2" type="ORF">CR513_16992</name>
</gene>
<name>A0A371HAW0_MUCPR</name>
<proteinExistence type="predicted"/>
<dbReference type="EMBL" id="QJKJ01003113">
    <property type="protein sequence ID" value="RDX99894.1"/>
    <property type="molecule type" value="Genomic_DNA"/>
</dbReference>
<sequence length="77" mass="9174">MTRAEWTKCLDEALERSIRSYPQWNKRDDMWRIPNYNPKLLLRQVGYPMVLPPSEEAVTPFFIHGIRTQNGEVLKKI</sequence>
<dbReference type="Pfam" id="PF24924">
    <property type="entry name" value="DUF7745"/>
    <property type="match status" value="1"/>
</dbReference>
<protein>
    <recommendedName>
        <fullName evidence="1">DUF7745 domain-containing protein</fullName>
    </recommendedName>
</protein>
<dbReference type="InterPro" id="IPR056647">
    <property type="entry name" value="DUF7745"/>
</dbReference>
<evidence type="ECO:0000259" key="1">
    <source>
        <dbReference type="Pfam" id="PF24924"/>
    </source>
</evidence>
<dbReference type="Proteomes" id="UP000257109">
    <property type="component" value="Unassembled WGS sequence"/>
</dbReference>
<dbReference type="AlphaFoldDB" id="A0A371HAW0"/>
<organism evidence="2 3">
    <name type="scientific">Mucuna pruriens</name>
    <name type="common">Velvet bean</name>
    <name type="synonym">Dolichos pruriens</name>
    <dbReference type="NCBI Taxonomy" id="157652"/>
    <lineage>
        <taxon>Eukaryota</taxon>
        <taxon>Viridiplantae</taxon>
        <taxon>Streptophyta</taxon>
        <taxon>Embryophyta</taxon>
        <taxon>Tracheophyta</taxon>
        <taxon>Spermatophyta</taxon>
        <taxon>Magnoliopsida</taxon>
        <taxon>eudicotyledons</taxon>
        <taxon>Gunneridae</taxon>
        <taxon>Pentapetalae</taxon>
        <taxon>rosids</taxon>
        <taxon>fabids</taxon>
        <taxon>Fabales</taxon>
        <taxon>Fabaceae</taxon>
        <taxon>Papilionoideae</taxon>
        <taxon>50 kb inversion clade</taxon>
        <taxon>NPAAA clade</taxon>
        <taxon>indigoferoid/millettioid clade</taxon>
        <taxon>Phaseoleae</taxon>
        <taxon>Mucuna</taxon>
    </lineage>
</organism>
<accession>A0A371HAW0</accession>
<evidence type="ECO:0000313" key="3">
    <source>
        <dbReference type="Proteomes" id="UP000257109"/>
    </source>
</evidence>